<dbReference type="RefSeq" id="WP_079412345.1">
    <property type="nucleotide sequence ID" value="NZ_MZGW01000004.1"/>
</dbReference>
<dbReference type="InterPro" id="IPR028157">
    <property type="entry name" value="PELOTA_dom"/>
</dbReference>
<accession>A0A1V4I6P5</accession>
<dbReference type="STRING" id="29349.CLOTH_13430"/>
<dbReference type="OrthoDB" id="1663315at2"/>
<organism evidence="3 4">
    <name type="scientific">Alkalithermobacter paradoxus</name>
    <dbReference type="NCBI Taxonomy" id="29349"/>
    <lineage>
        <taxon>Bacteria</taxon>
        <taxon>Bacillati</taxon>
        <taxon>Bacillota</taxon>
        <taxon>Clostridia</taxon>
        <taxon>Peptostreptococcales</taxon>
        <taxon>Tepidibacteraceae</taxon>
        <taxon>Alkalithermobacter</taxon>
    </lineage>
</organism>
<evidence type="ECO:0000313" key="4">
    <source>
        <dbReference type="Proteomes" id="UP000190140"/>
    </source>
</evidence>
<keyword evidence="3" id="KW-0378">Hydrolase</keyword>
<keyword evidence="3" id="KW-0645">Protease</keyword>
<evidence type="ECO:0000259" key="2">
    <source>
        <dbReference type="Pfam" id="PF15608"/>
    </source>
</evidence>
<dbReference type="GO" id="GO:0006508">
    <property type="term" value="P:proteolysis"/>
    <property type="evidence" value="ECO:0007669"/>
    <property type="project" value="UniProtKB-KW"/>
</dbReference>
<reference evidence="3 4" key="1">
    <citation type="submission" date="2017-03" db="EMBL/GenBank/DDBJ databases">
        <title>Genome sequence of Clostridium thermoalcaliphilum DSM 7309.</title>
        <authorList>
            <person name="Poehlein A."/>
            <person name="Daniel R."/>
        </authorList>
    </citation>
    <scope>NUCLEOTIDE SEQUENCE [LARGE SCALE GENOMIC DNA]</scope>
    <source>
        <strain evidence="3 4">DSM 7309</strain>
    </source>
</reference>
<name>A0A1V4I6P5_9FIRM</name>
<dbReference type="EMBL" id="MZGW01000004">
    <property type="protein sequence ID" value="OPJ55584.1"/>
    <property type="molecule type" value="Genomic_DNA"/>
</dbReference>
<proteinExistence type="predicted"/>
<dbReference type="InterPro" id="IPR011215">
    <property type="entry name" value="StiP_N"/>
</dbReference>
<keyword evidence="4" id="KW-1185">Reference proteome</keyword>
<dbReference type="Pfam" id="PF11202">
    <property type="entry name" value="StiP"/>
    <property type="match status" value="1"/>
</dbReference>
<protein>
    <submittedName>
        <fullName evidence="3">Cysteine protease StiP</fullName>
        <ecNumber evidence="3">3.4.22.-</ecNumber>
    </submittedName>
</protein>
<feature type="domain" description="PELOTA RNA-binding" evidence="2">
    <location>
        <begin position="290"/>
        <end position="365"/>
    </location>
</feature>
<comment type="caution">
    <text evidence="3">The sequence shown here is derived from an EMBL/GenBank/DDBJ whole genome shotgun (WGS) entry which is preliminary data.</text>
</comment>
<sequence length="369" mass="42272">MEKIIKEAIYIQSPTYIGSYKEEDCIFLLKDISHLVTEKDDKEREEDINDGVHYSQMLPFEDTPSDEYMNIFYESLKENAMKVAVNTLRICEQILKNKGNDVILVSLARGGTPVGVLAKRYIKYKYNIDCPHYSLSIIRDKGLDENALIYIINKHKSTNIQFIDAWTGKGVVNHTLEKACREFNMKYEVDIDSGLAVLSDVGRCAKIYGTREDFLIPSACLNSTGSGLISRTFLDDKIISKHDFHGAKYYSNWKDIDCSNYFVDYISELFEKIDTKSGDKYTDINIKTAREDLIDIQKRFGVDSIRKIKAGIGETTRVLLRKIPYKILVSDINNPNVKYVLLLAKDRGIPIEIYKDMNYLCCALVTFAE</sequence>
<dbReference type="AlphaFoldDB" id="A0A1V4I6P5"/>
<evidence type="ECO:0000259" key="1">
    <source>
        <dbReference type="Pfam" id="PF11202"/>
    </source>
</evidence>
<dbReference type="Pfam" id="PF15608">
    <property type="entry name" value="PELOTA_1"/>
    <property type="match status" value="1"/>
</dbReference>
<dbReference type="EC" id="3.4.22.-" evidence="3"/>
<dbReference type="Proteomes" id="UP000190140">
    <property type="component" value="Unassembled WGS sequence"/>
</dbReference>
<dbReference type="GO" id="GO:0008233">
    <property type="term" value="F:peptidase activity"/>
    <property type="evidence" value="ECO:0007669"/>
    <property type="project" value="UniProtKB-KW"/>
</dbReference>
<feature type="domain" description="Cysteine protease StiP N-terminal" evidence="1">
    <location>
        <begin position="18"/>
        <end position="266"/>
    </location>
</feature>
<gene>
    <name evidence="3" type="primary">stiP</name>
    <name evidence="3" type="ORF">CLOTH_13430</name>
</gene>
<evidence type="ECO:0000313" key="3">
    <source>
        <dbReference type="EMBL" id="OPJ55584.1"/>
    </source>
</evidence>